<name>A0ABT8LBM0_9BACT</name>
<dbReference type="Pfam" id="PF07676">
    <property type="entry name" value="PD40"/>
    <property type="match status" value="2"/>
</dbReference>
<comment type="similarity">
    <text evidence="1">Belongs to the TolB family.</text>
</comment>
<keyword evidence="2" id="KW-0732">Signal</keyword>
<evidence type="ECO:0000313" key="4">
    <source>
        <dbReference type="EMBL" id="MDN5215152.1"/>
    </source>
</evidence>
<dbReference type="Gene3D" id="2.120.10.30">
    <property type="entry name" value="TolB, C-terminal domain"/>
    <property type="match status" value="1"/>
</dbReference>
<dbReference type="InterPro" id="IPR032485">
    <property type="entry name" value="LRP1-like_beta_prop"/>
</dbReference>
<protein>
    <submittedName>
        <fullName evidence="4">Biopolymer transporter TolR</fullName>
    </submittedName>
</protein>
<feature type="chain" id="PRO_5046665963" evidence="2">
    <location>
        <begin position="22"/>
        <end position="500"/>
    </location>
</feature>
<dbReference type="RefSeq" id="WP_346760491.1">
    <property type="nucleotide sequence ID" value="NZ_JAUJEB010000006.1"/>
</dbReference>
<dbReference type="PANTHER" id="PTHR36842:SF1">
    <property type="entry name" value="PROTEIN TOLB"/>
    <property type="match status" value="1"/>
</dbReference>
<evidence type="ECO:0000256" key="2">
    <source>
        <dbReference type="SAM" id="SignalP"/>
    </source>
</evidence>
<keyword evidence="5" id="KW-1185">Reference proteome</keyword>
<comment type="caution">
    <text evidence="4">The sequence shown here is derived from an EMBL/GenBank/DDBJ whole genome shotgun (WGS) entry which is preliminary data.</text>
</comment>
<accession>A0ABT8LBM0</accession>
<evidence type="ECO:0000256" key="1">
    <source>
        <dbReference type="ARBA" id="ARBA00009820"/>
    </source>
</evidence>
<feature type="signal peptide" evidence="2">
    <location>
        <begin position="1"/>
        <end position="21"/>
    </location>
</feature>
<dbReference type="PANTHER" id="PTHR36842">
    <property type="entry name" value="PROTEIN TOLB HOMOLOG"/>
    <property type="match status" value="1"/>
</dbReference>
<dbReference type="InterPro" id="IPR011042">
    <property type="entry name" value="6-blade_b-propeller_TolB-like"/>
</dbReference>
<evidence type="ECO:0000313" key="5">
    <source>
        <dbReference type="Proteomes" id="UP001172083"/>
    </source>
</evidence>
<gene>
    <name evidence="4" type="ORF">QQ020_23940</name>
</gene>
<dbReference type="SUPFAM" id="SSF82171">
    <property type="entry name" value="DPP6 N-terminal domain-like"/>
    <property type="match status" value="1"/>
</dbReference>
<dbReference type="Proteomes" id="UP001172083">
    <property type="component" value="Unassembled WGS sequence"/>
</dbReference>
<feature type="domain" description="Prolow-density lipoprotein receptor-related protein 1-like beta-propeller" evidence="3">
    <location>
        <begin position="315"/>
        <end position="422"/>
    </location>
</feature>
<dbReference type="Pfam" id="PF16472">
    <property type="entry name" value="DUF5050"/>
    <property type="match status" value="1"/>
</dbReference>
<dbReference type="EMBL" id="JAUJEB010000006">
    <property type="protein sequence ID" value="MDN5215152.1"/>
    <property type="molecule type" value="Genomic_DNA"/>
</dbReference>
<organism evidence="4 5">
    <name type="scientific">Agaribacillus aureus</name>
    <dbReference type="NCBI Taxonomy" id="3051825"/>
    <lineage>
        <taxon>Bacteria</taxon>
        <taxon>Pseudomonadati</taxon>
        <taxon>Bacteroidota</taxon>
        <taxon>Cytophagia</taxon>
        <taxon>Cytophagales</taxon>
        <taxon>Splendidivirgaceae</taxon>
        <taxon>Agaribacillus</taxon>
    </lineage>
</organism>
<dbReference type="InterPro" id="IPR011659">
    <property type="entry name" value="WD40"/>
</dbReference>
<evidence type="ECO:0000259" key="3">
    <source>
        <dbReference type="Pfam" id="PF16472"/>
    </source>
</evidence>
<proteinExistence type="inferred from homology"/>
<sequence length="500" mass="55863">MKIPTFLLTIFFCLLTILTSAQNSTGIFESTTDVGPVKHIGNTVYNAKTDTYILSGAGANIWFKKDEFHFAHKRLNGDFILQTQAKLLGKGVDPHRKLGWMIRTGLDTAAAMVCATVHGDGLTAIQYRKKDGMNIEEVKSPVNMPDIIQIERRGRSFLLSVAKYGDPFWTVEVPDFDFPSEMLAGLFICSHNADVVEKAEFDNVRIILPAPPDFVPYRDYIGSHLELMEITTGKRKIIYSVKNSIQAPNWTLDNKALIYNSEGLIYRYDLASNKPSIVPTDFVKNNNNDHVLSFDGKMLGLSSSSGETAYGSLIYTVPVTGGVPKRITPVGPSYLHGWSPDGKWLTYTAGRNEAYNIYKIPSDGSGPEIRLTDKKSLDDSPEYSPDGKYIYFNSARTGSMELWRMHPDGSQKEQLTDDDFQNWFPHLSPDGKWIVFLSYSPEVAPSDHPFYKHVYLRKMPANGGQAKVIAYLYGGQGTMNVPNWSPDGLYIAFISNSVVK</sequence>
<reference evidence="4" key="1">
    <citation type="submission" date="2023-06" db="EMBL/GenBank/DDBJ databases">
        <title>Genomic of Agaribacillus aureum.</title>
        <authorList>
            <person name="Wang G."/>
        </authorList>
    </citation>
    <scope>NUCLEOTIDE SEQUENCE</scope>
    <source>
        <strain evidence="4">BMA12</strain>
    </source>
</reference>